<dbReference type="Proteomes" id="UP001198200">
    <property type="component" value="Unassembled WGS sequence"/>
</dbReference>
<evidence type="ECO:0000256" key="1">
    <source>
        <dbReference type="ARBA" id="ARBA00001946"/>
    </source>
</evidence>
<keyword evidence="9 10" id="KW-0131">Cell cycle</keyword>
<protein>
    <recommendedName>
        <fullName evidence="10">Probable GTP-binding protein EngB</fullName>
    </recommendedName>
</protein>
<dbReference type="InterPro" id="IPR027417">
    <property type="entry name" value="P-loop_NTPase"/>
</dbReference>
<dbReference type="GO" id="GO:0000917">
    <property type="term" value="P:division septum assembly"/>
    <property type="evidence" value="ECO:0007669"/>
    <property type="project" value="UniProtKB-KW"/>
</dbReference>
<keyword evidence="8 10" id="KW-0717">Septation</keyword>
<gene>
    <name evidence="12" type="primary">yihA</name>
    <name evidence="10" type="synonym">engB</name>
    <name evidence="12" type="ORF">LKD48_10495</name>
</gene>
<dbReference type="GO" id="GO:0005525">
    <property type="term" value="F:GTP binding"/>
    <property type="evidence" value="ECO:0007669"/>
    <property type="project" value="UniProtKB-UniRule"/>
</dbReference>
<evidence type="ECO:0000256" key="5">
    <source>
        <dbReference type="ARBA" id="ARBA00022741"/>
    </source>
</evidence>
<dbReference type="PANTHER" id="PTHR11649">
    <property type="entry name" value="MSS1/TRME-RELATED GTP-BINDING PROTEIN"/>
    <property type="match status" value="1"/>
</dbReference>
<dbReference type="GO" id="GO:0005829">
    <property type="term" value="C:cytosol"/>
    <property type="evidence" value="ECO:0007669"/>
    <property type="project" value="TreeGrafter"/>
</dbReference>
<dbReference type="PANTHER" id="PTHR11649:SF13">
    <property type="entry name" value="ENGB-TYPE G DOMAIN-CONTAINING PROTEIN"/>
    <property type="match status" value="1"/>
</dbReference>
<accession>A0AAE3E578</accession>
<evidence type="ECO:0000256" key="6">
    <source>
        <dbReference type="ARBA" id="ARBA00022842"/>
    </source>
</evidence>
<name>A0AAE3E578_9FIRM</name>
<dbReference type="NCBIfam" id="TIGR00231">
    <property type="entry name" value="small_GTP"/>
    <property type="match status" value="1"/>
</dbReference>
<keyword evidence="3 10" id="KW-0132">Cell division</keyword>
<dbReference type="InterPro" id="IPR030393">
    <property type="entry name" value="G_ENGB_dom"/>
</dbReference>
<reference evidence="12 13" key="1">
    <citation type="submission" date="2021-10" db="EMBL/GenBank/DDBJ databases">
        <title>Anaerobic single-cell dispensing facilitates the cultivation of human gut bacteria.</title>
        <authorList>
            <person name="Afrizal A."/>
        </authorList>
    </citation>
    <scope>NUCLEOTIDE SEQUENCE [LARGE SCALE GENOMIC DNA]</scope>
    <source>
        <strain evidence="12 13">CLA-AA-H224</strain>
    </source>
</reference>
<comment type="caution">
    <text evidence="12">The sequence shown here is derived from an EMBL/GenBank/DDBJ whole genome shotgun (WGS) entry which is preliminary data.</text>
</comment>
<evidence type="ECO:0000313" key="13">
    <source>
        <dbReference type="Proteomes" id="UP001198200"/>
    </source>
</evidence>
<dbReference type="EMBL" id="JAJEQN010000026">
    <property type="protein sequence ID" value="MCC2222060.1"/>
    <property type="molecule type" value="Genomic_DNA"/>
</dbReference>
<dbReference type="Gene3D" id="3.40.50.300">
    <property type="entry name" value="P-loop containing nucleotide triphosphate hydrolases"/>
    <property type="match status" value="1"/>
</dbReference>
<dbReference type="PROSITE" id="PS51706">
    <property type="entry name" value="G_ENGB"/>
    <property type="match status" value="1"/>
</dbReference>
<dbReference type="GO" id="GO:0046872">
    <property type="term" value="F:metal ion binding"/>
    <property type="evidence" value="ECO:0007669"/>
    <property type="project" value="UniProtKB-KW"/>
</dbReference>
<comment type="function">
    <text evidence="10">Necessary for normal cell division and for the maintenance of normal septation.</text>
</comment>
<evidence type="ECO:0000256" key="10">
    <source>
        <dbReference type="HAMAP-Rule" id="MF_00321"/>
    </source>
</evidence>
<evidence type="ECO:0000256" key="9">
    <source>
        <dbReference type="ARBA" id="ARBA00023306"/>
    </source>
</evidence>
<proteinExistence type="inferred from homology"/>
<dbReference type="InterPro" id="IPR005225">
    <property type="entry name" value="Small_GTP-bd"/>
</dbReference>
<dbReference type="HAMAP" id="MF_00321">
    <property type="entry name" value="GTPase_EngB"/>
    <property type="match status" value="1"/>
</dbReference>
<organism evidence="12 13">
    <name type="scientific">Anthropogastromicrobium aceti</name>
    <dbReference type="NCBI Taxonomy" id="2981768"/>
    <lineage>
        <taxon>Bacteria</taxon>
        <taxon>Bacillati</taxon>
        <taxon>Bacillota</taxon>
        <taxon>Clostridia</taxon>
        <taxon>Lachnospirales</taxon>
        <taxon>Lachnospiraceae</taxon>
        <taxon>Anthropogastromicrobium</taxon>
    </lineage>
</organism>
<comment type="cofactor">
    <cofactor evidence="1">
        <name>Mg(2+)</name>
        <dbReference type="ChEBI" id="CHEBI:18420"/>
    </cofactor>
</comment>
<keyword evidence="7 10" id="KW-0342">GTP-binding</keyword>
<dbReference type="NCBIfam" id="TIGR03598">
    <property type="entry name" value="GTPase_YsxC"/>
    <property type="match status" value="1"/>
</dbReference>
<evidence type="ECO:0000256" key="3">
    <source>
        <dbReference type="ARBA" id="ARBA00022618"/>
    </source>
</evidence>
<evidence type="ECO:0000256" key="8">
    <source>
        <dbReference type="ARBA" id="ARBA00023210"/>
    </source>
</evidence>
<comment type="similarity">
    <text evidence="2 10">Belongs to the TRAFAC class TrmE-Era-EngA-EngB-Septin-like GTPase superfamily. EngB GTPase family.</text>
</comment>
<keyword evidence="13" id="KW-1185">Reference proteome</keyword>
<dbReference type="Pfam" id="PF01926">
    <property type="entry name" value="MMR_HSR1"/>
    <property type="match status" value="1"/>
</dbReference>
<dbReference type="AlphaFoldDB" id="A0AAE3E578"/>
<evidence type="ECO:0000313" key="12">
    <source>
        <dbReference type="EMBL" id="MCC2222060.1"/>
    </source>
</evidence>
<dbReference type="CDD" id="cd01876">
    <property type="entry name" value="YihA_EngB"/>
    <property type="match status" value="1"/>
</dbReference>
<dbReference type="SUPFAM" id="SSF52540">
    <property type="entry name" value="P-loop containing nucleoside triphosphate hydrolases"/>
    <property type="match status" value="1"/>
</dbReference>
<evidence type="ECO:0000259" key="11">
    <source>
        <dbReference type="PROSITE" id="PS51706"/>
    </source>
</evidence>
<evidence type="ECO:0000256" key="4">
    <source>
        <dbReference type="ARBA" id="ARBA00022723"/>
    </source>
</evidence>
<keyword evidence="5 10" id="KW-0547">Nucleotide-binding</keyword>
<keyword evidence="6" id="KW-0460">Magnesium</keyword>
<sequence length="218" mass="24605">MIIKSVNLETVCGITSKLPENEFSEFAFAGKSNVGKSSLINGLISRKAYARTSAEPGKTQTINYYKVEYREKSQKEIEAQGLDASYAQEKSVYFVDLPGYGFAKVSMETKEKWGKMIESYLHTSKPLKGVFLLVDIRHKPSANDCQMFDWMVNSGFSPVVIATKLDKIKRSQLSARVKEIRSTLGMKSSEVLIPFSAETKQGREEIWAYIDSKNKEEE</sequence>
<feature type="domain" description="EngB-type G" evidence="11">
    <location>
        <begin position="22"/>
        <end position="216"/>
    </location>
</feature>
<evidence type="ECO:0000256" key="7">
    <source>
        <dbReference type="ARBA" id="ARBA00023134"/>
    </source>
</evidence>
<evidence type="ECO:0000256" key="2">
    <source>
        <dbReference type="ARBA" id="ARBA00009638"/>
    </source>
</evidence>
<keyword evidence="4" id="KW-0479">Metal-binding</keyword>
<dbReference type="InterPro" id="IPR006073">
    <property type="entry name" value="GTP-bd"/>
</dbReference>
<dbReference type="InterPro" id="IPR019987">
    <property type="entry name" value="GTP-bd_ribosome_bio_YsxC"/>
</dbReference>
<dbReference type="RefSeq" id="WP_118612401.1">
    <property type="nucleotide sequence ID" value="NZ_JAJEQN010000026.1"/>
</dbReference>